<comment type="caution">
    <text evidence="2">The sequence shown here is derived from an EMBL/GenBank/DDBJ whole genome shotgun (WGS) entry which is preliminary data.</text>
</comment>
<sequence length="77" mass="8066">MKEEDGQQKLCGGVSSPVKRGDAMSSSSPVATKPAVAAPMTQKQEGRVAAEPYRPQTVSLAEILRESQGGQGSPKRP</sequence>
<dbReference type="Proteomes" id="UP000229526">
    <property type="component" value="Unassembled WGS sequence"/>
</dbReference>
<evidence type="ECO:0000256" key="1">
    <source>
        <dbReference type="SAM" id="MobiDB-lite"/>
    </source>
</evidence>
<protein>
    <submittedName>
        <fullName evidence="2">Uncharacterized protein</fullName>
    </submittedName>
</protein>
<feature type="region of interest" description="Disordered" evidence="1">
    <location>
        <begin position="1"/>
        <end position="53"/>
    </location>
</feature>
<gene>
    <name evidence="2" type="ORF">COU11_04205</name>
</gene>
<dbReference type="EMBL" id="PFBD01000028">
    <property type="protein sequence ID" value="PIR86685.1"/>
    <property type="molecule type" value="Genomic_DNA"/>
</dbReference>
<name>A0A2H0ULM2_9BACT</name>
<proteinExistence type="predicted"/>
<dbReference type="AlphaFoldDB" id="A0A2H0ULM2"/>
<organism evidence="2 3">
    <name type="scientific">Candidatus Harrisonbacteria bacterium CG10_big_fil_rev_8_21_14_0_10_49_15</name>
    <dbReference type="NCBI Taxonomy" id="1974587"/>
    <lineage>
        <taxon>Bacteria</taxon>
        <taxon>Candidatus Harrisoniibacteriota</taxon>
    </lineage>
</organism>
<evidence type="ECO:0000313" key="2">
    <source>
        <dbReference type="EMBL" id="PIR86685.1"/>
    </source>
</evidence>
<evidence type="ECO:0000313" key="3">
    <source>
        <dbReference type="Proteomes" id="UP000229526"/>
    </source>
</evidence>
<reference evidence="3" key="1">
    <citation type="submission" date="2017-09" db="EMBL/GenBank/DDBJ databases">
        <title>Depth-based differentiation of microbial function through sediment-hosted aquifers and enrichment of novel symbionts in the deep terrestrial subsurface.</title>
        <authorList>
            <person name="Probst A.J."/>
            <person name="Ladd B."/>
            <person name="Jarett J.K."/>
            <person name="Geller-Mcgrath D.E."/>
            <person name="Sieber C.M.K."/>
            <person name="Emerson J.B."/>
            <person name="Anantharaman K."/>
            <person name="Thomas B.C."/>
            <person name="Malmstrom R."/>
            <person name="Stieglmeier M."/>
            <person name="Klingl A."/>
            <person name="Woyke T."/>
            <person name="Ryan C.M."/>
            <person name="Banfield J.F."/>
        </authorList>
    </citation>
    <scope>NUCLEOTIDE SEQUENCE [LARGE SCALE GENOMIC DNA]</scope>
</reference>
<accession>A0A2H0ULM2</accession>